<organism evidence="2 3">
    <name type="scientific">Polarella glacialis</name>
    <name type="common">Dinoflagellate</name>
    <dbReference type="NCBI Taxonomy" id="89957"/>
    <lineage>
        <taxon>Eukaryota</taxon>
        <taxon>Sar</taxon>
        <taxon>Alveolata</taxon>
        <taxon>Dinophyceae</taxon>
        <taxon>Suessiales</taxon>
        <taxon>Suessiaceae</taxon>
        <taxon>Polarella</taxon>
    </lineage>
</organism>
<sequence length="180" mass="20237">MTGSVEGTDDPTKTLLQPSPRVVVAQELKLKEEDGVAQELKLEVGEDLELELALQPDEHLPHEAEAFNASVFSLLLANIVQDFTRLTIGNESKFLRASRLTISMAMVLVLMGLQAFLLVSVNNLLCKAAVKNIREIYSDYEVHMYNNHTVQLWTGFYRGIPGHFDPKEFSYLSAENRETL</sequence>
<feature type="transmembrane region" description="Helical" evidence="1">
    <location>
        <begin position="100"/>
        <end position="121"/>
    </location>
</feature>
<evidence type="ECO:0000313" key="2">
    <source>
        <dbReference type="EMBL" id="CAE8733752.1"/>
    </source>
</evidence>
<keyword evidence="1" id="KW-0812">Transmembrane</keyword>
<feature type="non-terminal residue" evidence="2">
    <location>
        <position position="180"/>
    </location>
</feature>
<keyword evidence="1" id="KW-1133">Transmembrane helix</keyword>
<protein>
    <submittedName>
        <fullName evidence="2">Uncharacterized protein</fullName>
    </submittedName>
</protein>
<keyword evidence="1" id="KW-0472">Membrane</keyword>
<dbReference type="AlphaFoldDB" id="A0A813LP10"/>
<proteinExistence type="predicted"/>
<accession>A0A813LP10</accession>
<evidence type="ECO:0000313" key="3">
    <source>
        <dbReference type="Proteomes" id="UP000626109"/>
    </source>
</evidence>
<evidence type="ECO:0000256" key="1">
    <source>
        <dbReference type="SAM" id="Phobius"/>
    </source>
</evidence>
<name>A0A813LP10_POLGL</name>
<reference evidence="2" key="1">
    <citation type="submission" date="2021-02" db="EMBL/GenBank/DDBJ databases">
        <authorList>
            <person name="Dougan E. K."/>
            <person name="Rhodes N."/>
            <person name="Thang M."/>
            <person name="Chan C."/>
        </authorList>
    </citation>
    <scope>NUCLEOTIDE SEQUENCE</scope>
</reference>
<comment type="caution">
    <text evidence="2">The sequence shown here is derived from an EMBL/GenBank/DDBJ whole genome shotgun (WGS) entry which is preliminary data.</text>
</comment>
<gene>
    <name evidence="2" type="ORF">PGLA2088_LOCUS46976</name>
</gene>
<dbReference type="Proteomes" id="UP000626109">
    <property type="component" value="Unassembled WGS sequence"/>
</dbReference>
<dbReference type="EMBL" id="CAJNNW010036376">
    <property type="protein sequence ID" value="CAE8733752.1"/>
    <property type="molecule type" value="Genomic_DNA"/>
</dbReference>